<keyword evidence="8" id="KW-1185">Reference proteome</keyword>
<dbReference type="EMBL" id="FNPV01000004">
    <property type="protein sequence ID" value="SDY80972.1"/>
    <property type="molecule type" value="Genomic_DNA"/>
</dbReference>
<evidence type="ECO:0000256" key="2">
    <source>
        <dbReference type="ARBA" id="ARBA00022630"/>
    </source>
</evidence>
<dbReference type="InterPro" id="IPR000415">
    <property type="entry name" value="Nitroreductase-like"/>
</dbReference>
<evidence type="ECO:0000256" key="4">
    <source>
        <dbReference type="ARBA" id="ARBA00023002"/>
    </source>
</evidence>
<evidence type="ECO:0000313" key="8">
    <source>
        <dbReference type="Proteomes" id="UP000199230"/>
    </source>
</evidence>
<accession>A0A1H3MW63</accession>
<dbReference type="Gene3D" id="3.40.109.10">
    <property type="entry name" value="NADH Oxidase"/>
    <property type="match status" value="1"/>
</dbReference>
<keyword evidence="2 5" id="KW-0285">Flavoprotein</keyword>
<evidence type="ECO:0000256" key="1">
    <source>
        <dbReference type="ARBA" id="ARBA00008366"/>
    </source>
</evidence>
<dbReference type="CDD" id="cd02146">
    <property type="entry name" value="NfsA-like"/>
    <property type="match status" value="1"/>
</dbReference>
<dbReference type="SUPFAM" id="SSF55469">
    <property type="entry name" value="FMN-dependent nitroreductase-like"/>
    <property type="match status" value="1"/>
</dbReference>
<keyword evidence="3 5" id="KW-0288">FMN</keyword>
<dbReference type="OrthoDB" id="9775805at2"/>
<evidence type="ECO:0000313" key="7">
    <source>
        <dbReference type="EMBL" id="SDY80972.1"/>
    </source>
</evidence>
<evidence type="ECO:0000259" key="6">
    <source>
        <dbReference type="Pfam" id="PF00881"/>
    </source>
</evidence>
<dbReference type="PANTHER" id="PTHR43425:SF2">
    <property type="entry name" value="OXYGEN-INSENSITIVE NADPH NITROREDUCTASE"/>
    <property type="match status" value="1"/>
</dbReference>
<dbReference type="RefSeq" id="WP_093312927.1">
    <property type="nucleotide sequence ID" value="NZ_FNPV01000004.1"/>
</dbReference>
<reference evidence="7 8" key="1">
    <citation type="submission" date="2016-10" db="EMBL/GenBank/DDBJ databases">
        <authorList>
            <person name="de Groot N.N."/>
        </authorList>
    </citation>
    <scope>NUCLEOTIDE SEQUENCE [LARGE SCALE GENOMIC DNA]</scope>
    <source>
        <strain evidence="7 8">APO</strain>
    </source>
</reference>
<dbReference type="AlphaFoldDB" id="A0A1H3MW63"/>
<dbReference type="PIRSF" id="PIRSF005426">
    <property type="entry name" value="Frp"/>
    <property type="match status" value="1"/>
</dbReference>
<name>A0A1H3MW63_9FIRM</name>
<sequence>MNEVVELLKSHRSIRRFTDQDVDEKVLMEIIHAARHSATSSFLQAYSVIRVRDKEKKEKLSVYCGDQKHIRQAPVFLVFCADLHKLSRACDIQNKEMSKGYTEQLILASVDTAIWGQSFLLAAESIGLGGVYVGGIRNNPDKVTKLLQLPEQVYPVFGMSLGYPDQDPQVKPRMPLPLVYKEEVYGSENDEELLEAYDRTFQEYLRNRQHNPREETWTATVAEKLSKESRPHMKQYLQNQGFNIK</sequence>
<dbReference type="STRING" id="159292.SAMN05192546_104309"/>
<gene>
    <name evidence="7" type="ORF">SAMN05192546_104309</name>
</gene>
<proteinExistence type="inferred from homology"/>
<keyword evidence="5" id="KW-0521">NADP</keyword>
<protein>
    <submittedName>
        <fullName evidence="7">Nitroreductase</fullName>
    </submittedName>
</protein>
<organism evidence="7 8">
    <name type="scientific">Tindallia californiensis</name>
    <dbReference type="NCBI Taxonomy" id="159292"/>
    <lineage>
        <taxon>Bacteria</taxon>
        <taxon>Bacillati</taxon>
        <taxon>Bacillota</taxon>
        <taxon>Clostridia</taxon>
        <taxon>Peptostreptococcales</taxon>
        <taxon>Tindalliaceae</taxon>
        <taxon>Tindallia</taxon>
    </lineage>
</organism>
<dbReference type="Pfam" id="PF00881">
    <property type="entry name" value="Nitroreductase"/>
    <property type="match status" value="1"/>
</dbReference>
<dbReference type="GO" id="GO:0016491">
    <property type="term" value="F:oxidoreductase activity"/>
    <property type="evidence" value="ECO:0007669"/>
    <property type="project" value="UniProtKB-UniRule"/>
</dbReference>
<dbReference type="InterPro" id="IPR029479">
    <property type="entry name" value="Nitroreductase"/>
</dbReference>
<dbReference type="NCBIfam" id="NF008033">
    <property type="entry name" value="PRK10765.1"/>
    <property type="match status" value="1"/>
</dbReference>
<dbReference type="PANTHER" id="PTHR43425">
    <property type="entry name" value="OXYGEN-INSENSITIVE NADPH NITROREDUCTASE"/>
    <property type="match status" value="1"/>
</dbReference>
<keyword evidence="4 5" id="KW-0560">Oxidoreductase</keyword>
<dbReference type="InterPro" id="IPR016446">
    <property type="entry name" value="Flavin_OxRdtase_Frp"/>
</dbReference>
<comment type="similarity">
    <text evidence="1 5">Belongs to the flavin oxidoreductase frp family.</text>
</comment>
<evidence type="ECO:0000256" key="3">
    <source>
        <dbReference type="ARBA" id="ARBA00022643"/>
    </source>
</evidence>
<dbReference type="Proteomes" id="UP000199230">
    <property type="component" value="Unassembled WGS sequence"/>
</dbReference>
<evidence type="ECO:0000256" key="5">
    <source>
        <dbReference type="PIRNR" id="PIRNR005426"/>
    </source>
</evidence>
<feature type="domain" description="Nitroreductase" evidence="6">
    <location>
        <begin position="9"/>
        <end position="163"/>
    </location>
</feature>